<evidence type="ECO:0000256" key="3">
    <source>
        <dbReference type="SAM" id="Phobius"/>
    </source>
</evidence>
<dbReference type="GO" id="GO:0016787">
    <property type="term" value="F:hydrolase activity"/>
    <property type="evidence" value="ECO:0007669"/>
    <property type="project" value="UniProtKB-KW"/>
</dbReference>
<dbReference type="InterPro" id="IPR005754">
    <property type="entry name" value="Sortase"/>
</dbReference>
<reference evidence="4 5" key="1">
    <citation type="submission" date="2024-01" db="EMBL/GenBank/DDBJ databases">
        <title>Complete genome sequence of Citroniella saccharovorans strain M6.X9, isolated from human fecal sample.</title>
        <authorList>
            <person name="Cheng G."/>
            <person name="Westerholm M."/>
            <person name="Schnurer A."/>
        </authorList>
    </citation>
    <scope>NUCLEOTIDE SEQUENCE [LARGE SCALE GENOMIC DNA]</scope>
    <source>
        <strain evidence="4 5">DSM 29873</strain>
    </source>
</reference>
<name>A0AAW9MVI7_9FIRM</name>
<dbReference type="CDD" id="cd05827">
    <property type="entry name" value="Sortase_C"/>
    <property type="match status" value="1"/>
</dbReference>
<dbReference type="Gene3D" id="2.40.260.10">
    <property type="entry name" value="Sortase"/>
    <property type="match status" value="1"/>
</dbReference>
<evidence type="ECO:0000313" key="4">
    <source>
        <dbReference type="EMBL" id="MEB3428953.1"/>
    </source>
</evidence>
<feature type="active site" description="Acyl-thioester intermediate" evidence="2">
    <location>
        <position position="216"/>
    </location>
</feature>
<dbReference type="RefSeq" id="WP_324619026.1">
    <property type="nucleotide sequence ID" value="NZ_JAYKOT010000003.1"/>
</dbReference>
<accession>A0AAW9MVI7</accession>
<dbReference type="InterPro" id="IPR023365">
    <property type="entry name" value="Sortase_dom-sf"/>
</dbReference>
<evidence type="ECO:0000256" key="2">
    <source>
        <dbReference type="PIRSR" id="PIRSR605754-1"/>
    </source>
</evidence>
<dbReference type="Proteomes" id="UP001357733">
    <property type="component" value="Unassembled WGS sequence"/>
</dbReference>
<feature type="transmembrane region" description="Helical" evidence="3">
    <location>
        <begin position="12"/>
        <end position="32"/>
    </location>
</feature>
<keyword evidence="3" id="KW-0812">Transmembrane</keyword>
<organism evidence="4 5">
    <name type="scientific">Citroniella saccharovorans</name>
    <dbReference type="NCBI Taxonomy" id="2053367"/>
    <lineage>
        <taxon>Bacteria</taxon>
        <taxon>Bacillati</taxon>
        <taxon>Bacillota</taxon>
        <taxon>Tissierellia</taxon>
        <taxon>Tissierellales</taxon>
        <taxon>Peptoniphilaceae</taxon>
        <taxon>Citroniella</taxon>
    </lineage>
</organism>
<dbReference type="InterPro" id="IPR042002">
    <property type="entry name" value="Sortase_C"/>
</dbReference>
<evidence type="ECO:0000256" key="1">
    <source>
        <dbReference type="ARBA" id="ARBA00022801"/>
    </source>
</evidence>
<keyword evidence="3" id="KW-1133">Transmembrane helix</keyword>
<dbReference type="AlphaFoldDB" id="A0AAW9MVI7"/>
<feature type="active site" description="Proton donor/acceptor" evidence="2">
    <location>
        <position position="154"/>
    </location>
</feature>
<dbReference type="NCBIfam" id="TIGR01076">
    <property type="entry name" value="sortase_fam"/>
    <property type="match status" value="1"/>
</dbReference>
<sequence>MSKKIKKKKKKSNILFIIIFFIGLGVLSYPMISRYYYRIEANNQVQDFKNEVSKLDKEEIARRMKLARIYNDTFVNHLEKDPYTDKEKSDAGAEYARMLELHEKIGHIQVPKIDIDIPIYAGTSEEVLQKGAGHLEGTSLPIGGNSSHTVITAHSGLPKARLFTDLNQLEIGDKFYIHNIEGVMAYQVDQIKTVEPSNFSDLLIVKGHDYATLLTCTPIMINTHRLLVRGHRVEYVAAVDEKLIADNIASFQYKYMFYASLIVIVILLMIIIHLKRKKKRIERTLRNNAAKKIVDKSKESEN</sequence>
<keyword evidence="5" id="KW-1185">Reference proteome</keyword>
<protein>
    <submittedName>
        <fullName evidence="4">Class C sortase</fullName>
    </submittedName>
</protein>
<keyword evidence="3" id="KW-0472">Membrane</keyword>
<comment type="caution">
    <text evidence="4">The sequence shown here is derived from an EMBL/GenBank/DDBJ whole genome shotgun (WGS) entry which is preliminary data.</text>
</comment>
<dbReference type="Pfam" id="PF04203">
    <property type="entry name" value="Sortase"/>
    <property type="match status" value="1"/>
</dbReference>
<gene>
    <name evidence="4" type="ORF">VLK81_02750</name>
</gene>
<dbReference type="EMBL" id="JAYKOT010000003">
    <property type="protein sequence ID" value="MEB3428953.1"/>
    <property type="molecule type" value="Genomic_DNA"/>
</dbReference>
<proteinExistence type="predicted"/>
<keyword evidence="1" id="KW-0378">Hydrolase</keyword>
<feature type="transmembrane region" description="Helical" evidence="3">
    <location>
        <begin position="255"/>
        <end position="274"/>
    </location>
</feature>
<dbReference type="NCBIfam" id="NF033745">
    <property type="entry name" value="class_C_sortase"/>
    <property type="match status" value="1"/>
</dbReference>
<dbReference type="SUPFAM" id="SSF63817">
    <property type="entry name" value="Sortase"/>
    <property type="match status" value="1"/>
</dbReference>
<evidence type="ECO:0000313" key="5">
    <source>
        <dbReference type="Proteomes" id="UP001357733"/>
    </source>
</evidence>